<gene>
    <name evidence="2" type="ORF">H6X83_08010</name>
</gene>
<proteinExistence type="predicted"/>
<evidence type="ECO:0000313" key="3">
    <source>
        <dbReference type="Proteomes" id="UP000516046"/>
    </source>
</evidence>
<protein>
    <submittedName>
        <fullName evidence="2">Helix-turn-helix domain-containing protein</fullName>
    </submittedName>
</protein>
<sequence length="110" mass="12792">MKRIGLSNRAIAREINCSPSTVGYELRRGTPEYSGRGRRPRYSAKRRAAVYRANRVRCRRPKRHLANSSFLRWAVEKITAHNWSFDTCVGRARLLKRFAGQQHSLHKNVV</sequence>
<evidence type="ECO:0000259" key="1">
    <source>
        <dbReference type="Pfam" id="PF13936"/>
    </source>
</evidence>
<name>A0A7G9WE01_9FIRM</name>
<dbReference type="RefSeq" id="WP_212505980.1">
    <property type="nucleotide sequence ID" value="NZ_CP060696.1"/>
</dbReference>
<dbReference type="KEGG" id="caml:H6X83_08010"/>
<accession>A0A7G9WE01</accession>
<reference evidence="2 3" key="1">
    <citation type="submission" date="2020-08" db="EMBL/GenBank/DDBJ databases">
        <authorList>
            <person name="Ren C."/>
            <person name="Gu Y."/>
            <person name="Xu Y."/>
        </authorList>
    </citation>
    <scope>NUCLEOTIDE SEQUENCE [LARGE SCALE GENOMIC DNA]</scope>
    <source>
        <strain evidence="2 3">LBM18003</strain>
    </source>
</reference>
<feature type="domain" description="Transposase IS30-like HTH" evidence="1">
    <location>
        <begin position="2"/>
        <end position="29"/>
    </location>
</feature>
<evidence type="ECO:0000313" key="2">
    <source>
        <dbReference type="EMBL" id="QNO16913.1"/>
    </source>
</evidence>
<dbReference type="Proteomes" id="UP000516046">
    <property type="component" value="Chromosome"/>
</dbReference>
<dbReference type="Pfam" id="PF13936">
    <property type="entry name" value="HTH_38"/>
    <property type="match status" value="1"/>
</dbReference>
<keyword evidence="3" id="KW-1185">Reference proteome</keyword>
<dbReference type="InterPro" id="IPR025246">
    <property type="entry name" value="IS30-like_HTH"/>
</dbReference>
<dbReference type="EMBL" id="CP060696">
    <property type="protein sequence ID" value="QNO16913.1"/>
    <property type="molecule type" value="Genomic_DNA"/>
</dbReference>
<organism evidence="2 3">
    <name type="scientific">Caproicibacterium amylolyticum</name>
    <dbReference type="NCBI Taxonomy" id="2766537"/>
    <lineage>
        <taxon>Bacteria</taxon>
        <taxon>Bacillati</taxon>
        <taxon>Bacillota</taxon>
        <taxon>Clostridia</taxon>
        <taxon>Eubacteriales</taxon>
        <taxon>Oscillospiraceae</taxon>
        <taxon>Caproicibacterium</taxon>
    </lineage>
</organism>
<dbReference type="AlphaFoldDB" id="A0A7G9WE01"/>